<accession>A0A9X3PLG2</accession>
<reference evidence="2" key="1">
    <citation type="submission" date="2022-12" db="EMBL/GenBank/DDBJ databases">
        <title>Gycomyces niveus sp.nov., a novel actinomycete isolated from soil in Shouguang.</title>
        <authorList>
            <person name="Yang X."/>
        </authorList>
    </citation>
    <scope>NUCLEOTIDE SEQUENCE</scope>
    <source>
        <strain evidence="2">DSM 44724</strain>
    </source>
</reference>
<name>A0A9X3PLG2_9ACTN</name>
<evidence type="ECO:0000313" key="5">
    <source>
        <dbReference type="Proteomes" id="UP001183604"/>
    </source>
</evidence>
<evidence type="ECO:0000256" key="1">
    <source>
        <dbReference type="SAM" id="MobiDB-lite"/>
    </source>
</evidence>
<feature type="compositionally biased region" description="Polar residues" evidence="1">
    <location>
        <begin position="79"/>
        <end position="89"/>
    </location>
</feature>
<comment type="caution">
    <text evidence="2">The sequence shown here is derived from an EMBL/GenBank/DDBJ whole genome shotgun (WGS) entry which is preliminary data.</text>
</comment>
<organism evidence="2 4">
    <name type="scientific">Glycomyces lechevalierae</name>
    <dbReference type="NCBI Taxonomy" id="256034"/>
    <lineage>
        <taxon>Bacteria</taxon>
        <taxon>Bacillati</taxon>
        <taxon>Actinomycetota</taxon>
        <taxon>Actinomycetes</taxon>
        <taxon>Glycomycetales</taxon>
        <taxon>Glycomycetaceae</taxon>
        <taxon>Glycomyces</taxon>
    </lineage>
</organism>
<dbReference type="Proteomes" id="UP001145799">
    <property type="component" value="Unassembled WGS sequence"/>
</dbReference>
<dbReference type="Proteomes" id="UP001183604">
    <property type="component" value="Unassembled WGS sequence"/>
</dbReference>
<proteinExistence type="predicted"/>
<reference evidence="3 5" key="2">
    <citation type="submission" date="2023-07" db="EMBL/GenBank/DDBJ databases">
        <title>Sequencing the genomes of 1000 actinobacteria strains.</title>
        <authorList>
            <person name="Klenk H.-P."/>
        </authorList>
    </citation>
    <scope>NUCLEOTIDE SEQUENCE [LARGE SCALE GENOMIC DNA]</scope>
    <source>
        <strain evidence="3 5">DSM 44724</strain>
    </source>
</reference>
<protein>
    <submittedName>
        <fullName evidence="2">Uncharacterized protein</fullName>
    </submittedName>
</protein>
<gene>
    <name evidence="3" type="ORF">J2S69_001003</name>
    <name evidence="2" type="ORF">O2L01_08910</name>
</gene>
<dbReference type="RefSeq" id="WP_270121567.1">
    <property type="nucleotide sequence ID" value="NZ_BAAAOM010000002.1"/>
</dbReference>
<evidence type="ECO:0000313" key="4">
    <source>
        <dbReference type="Proteomes" id="UP001145799"/>
    </source>
</evidence>
<dbReference type="EMBL" id="JAVDYD010000001">
    <property type="protein sequence ID" value="MDR7337284.1"/>
    <property type="molecule type" value="Genomic_DNA"/>
</dbReference>
<dbReference type="EMBL" id="JAPZVQ010000004">
    <property type="protein sequence ID" value="MDA1385102.1"/>
    <property type="molecule type" value="Genomic_DNA"/>
</dbReference>
<sequence length="110" mass="10993">MDEFGTNPNPASASGAETMTLAESYRTLRSDLMGSVGRCVGAAGEPEVTAGYEQFGETWATDLNATAAHGESVGGTTVLSVSDGVSTDGENAGTVDIPAPRPSPAGISAN</sequence>
<dbReference type="AlphaFoldDB" id="A0A9X3PLG2"/>
<evidence type="ECO:0000313" key="3">
    <source>
        <dbReference type="EMBL" id="MDR7337284.1"/>
    </source>
</evidence>
<evidence type="ECO:0000313" key="2">
    <source>
        <dbReference type="EMBL" id="MDA1385102.1"/>
    </source>
</evidence>
<feature type="region of interest" description="Disordered" evidence="1">
    <location>
        <begin position="79"/>
        <end position="110"/>
    </location>
</feature>
<keyword evidence="5" id="KW-1185">Reference proteome</keyword>